<dbReference type="Proteomes" id="UP000541583">
    <property type="component" value="Unassembled WGS sequence"/>
</dbReference>
<evidence type="ECO:0000313" key="1">
    <source>
        <dbReference type="EMBL" id="MBB6107576.1"/>
    </source>
</evidence>
<name>A0ABR6PCU2_9SPHI</name>
<accession>A0ABR6PCU2</accession>
<proteinExistence type="predicted"/>
<protein>
    <submittedName>
        <fullName evidence="1">Uncharacterized protein</fullName>
    </submittedName>
</protein>
<comment type="caution">
    <text evidence="1">The sequence shown here is derived from an EMBL/GenBank/DDBJ whole genome shotgun (WGS) entry which is preliminary data.</text>
</comment>
<keyword evidence="2" id="KW-1185">Reference proteome</keyword>
<dbReference type="EMBL" id="JACHCB010000001">
    <property type="protein sequence ID" value="MBB6107576.1"/>
    <property type="molecule type" value="Genomic_DNA"/>
</dbReference>
<organism evidence="1 2">
    <name type="scientific">Mucilaginibacter lappiensis</name>
    <dbReference type="NCBI Taxonomy" id="354630"/>
    <lineage>
        <taxon>Bacteria</taxon>
        <taxon>Pseudomonadati</taxon>
        <taxon>Bacteroidota</taxon>
        <taxon>Sphingobacteriia</taxon>
        <taxon>Sphingobacteriales</taxon>
        <taxon>Sphingobacteriaceae</taxon>
        <taxon>Mucilaginibacter</taxon>
    </lineage>
</organism>
<gene>
    <name evidence="1" type="ORF">HDF23_000306</name>
</gene>
<sequence>MIIVTGEIPAVVSQSFFPHGYASIPTSLFLIKEMISIDHLLKWSGWESGRTFNSSFTID</sequence>
<evidence type="ECO:0000313" key="2">
    <source>
        <dbReference type="Proteomes" id="UP000541583"/>
    </source>
</evidence>
<reference evidence="1 2" key="1">
    <citation type="submission" date="2020-08" db="EMBL/GenBank/DDBJ databases">
        <title>Genomic Encyclopedia of Type Strains, Phase IV (KMG-V): Genome sequencing to study the core and pangenomes of soil and plant-associated prokaryotes.</title>
        <authorList>
            <person name="Whitman W."/>
        </authorList>
    </citation>
    <scope>NUCLEOTIDE SEQUENCE [LARGE SCALE GENOMIC DNA]</scope>
    <source>
        <strain evidence="1 2">ANJLi2</strain>
    </source>
</reference>